<dbReference type="PROSITE" id="PS00036">
    <property type="entry name" value="BZIP_BASIC"/>
    <property type="match status" value="1"/>
</dbReference>
<feature type="coiled-coil region" evidence="7">
    <location>
        <begin position="124"/>
        <end position="158"/>
    </location>
</feature>
<proteinExistence type="predicted"/>
<protein>
    <recommendedName>
        <fullName evidence="6">X-box-binding protein 1</fullName>
    </recommendedName>
</protein>
<evidence type="ECO:0000256" key="7">
    <source>
        <dbReference type="SAM" id="Coils"/>
    </source>
</evidence>
<keyword evidence="2" id="KW-0805">Transcription regulation</keyword>
<dbReference type="Gene3D" id="1.20.5.170">
    <property type="match status" value="1"/>
</dbReference>
<accession>A0A8X6NL11</accession>
<keyword evidence="5" id="KW-0539">Nucleus</keyword>
<dbReference type="GO" id="GO:0000977">
    <property type="term" value="F:RNA polymerase II transcription regulatory region sequence-specific DNA binding"/>
    <property type="evidence" value="ECO:0007669"/>
    <property type="project" value="TreeGrafter"/>
</dbReference>
<keyword evidence="1" id="KW-0832">Ubl conjugation</keyword>
<dbReference type="CDD" id="cd14691">
    <property type="entry name" value="bZIP_XBP1"/>
    <property type="match status" value="1"/>
</dbReference>
<evidence type="ECO:0000256" key="3">
    <source>
        <dbReference type="ARBA" id="ARBA00023125"/>
    </source>
</evidence>
<dbReference type="EMBL" id="BMAW01105812">
    <property type="protein sequence ID" value="GFT21114.1"/>
    <property type="molecule type" value="Genomic_DNA"/>
</dbReference>
<feature type="compositionally biased region" description="Low complexity" evidence="8">
    <location>
        <begin position="363"/>
        <end position="376"/>
    </location>
</feature>
<reference evidence="10" key="1">
    <citation type="submission" date="2020-08" db="EMBL/GenBank/DDBJ databases">
        <title>Multicomponent nature underlies the extraordinary mechanical properties of spider dragline silk.</title>
        <authorList>
            <person name="Kono N."/>
            <person name="Nakamura H."/>
            <person name="Mori M."/>
            <person name="Yoshida Y."/>
            <person name="Ohtoshi R."/>
            <person name="Malay A.D."/>
            <person name="Moran D.A.P."/>
            <person name="Tomita M."/>
            <person name="Numata K."/>
            <person name="Arakawa K."/>
        </authorList>
    </citation>
    <scope>NUCLEOTIDE SEQUENCE</scope>
</reference>
<dbReference type="AlphaFoldDB" id="A0A8X6NL11"/>
<keyword evidence="7" id="KW-0175">Coiled coil</keyword>
<evidence type="ECO:0000256" key="8">
    <source>
        <dbReference type="SAM" id="MobiDB-lite"/>
    </source>
</evidence>
<dbReference type="GO" id="GO:0005634">
    <property type="term" value="C:nucleus"/>
    <property type="evidence" value="ECO:0007669"/>
    <property type="project" value="TreeGrafter"/>
</dbReference>
<evidence type="ECO:0000256" key="4">
    <source>
        <dbReference type="ARBA" id="ARBA00023163"/>
    </source>
</evidence>
<dbReference type="PANTHER" id="PTHR46542">
    <property type="entry name" value="X-BOX BINDING PROTEIN 1"/>
    <property type="match status" value="1"/>
</dbReference>
<evidence type="ECO:0000256" key="2">
    <source>
        <dbReference type="ARBA" id="ARBA00023015"/>
    </source>
</evidence>
<gene>
    <name evidence="10" type="primary">XBP1</name>
    <name evidence="10" type="ORF">NPIL_680621</name>
</gene>
<evidence type="ECO:0000256" key="1">
    <source>
        <dbReference type="ARBA" id="ARBA00022843"/>
    </source>
</evidence>
<dbReference type="OrthoDB" id="20960at2759"/>
<keyword evidence="3" id="KW-0238">DNA-binding</keyword>
<dbReference type="InterPro" id="IPR046347">
    <property type="entry name" value="bZIP_sf"/>
</dbReference>
<sequence length="390" mass="43427">MPHSKKVSIFSGNILPKNNFSEALSSSENKNMYTTAYLNMLMEGENSQNLTSEAESDGVDSSQTRPRKRQRLDHLTQEQKIMRRKMKNRVAAQTARDRKKAKMCELEEQNIELHKINKALLLAITDQNKIMEEQAQKIDILEKRVAEFTNQCRLEESTKSNSKSEVNEENQIRCFSAEGTGPTDAFSLDDALRLFTGDSEDHNILDLLQDCSDVLEPCNLTNALCESGENRKEPSSTSEMVGTTTKGMEPHKELVHFDHIYYKQEEPAGCYTLAIPDGDLSAKADVIVPTVISSENSENIDVSELMEIPLISITNSSELNSNTEIMHFDCNTLSFGDIGDQFLCTQDIKNCSSPASNSDAGYESSFSAPSPSDESSGWGDSFTELFPALI</sequence>
<dbReference type="PROSITE" id="PS50217">
    <property type="entry name" value="BZIP"/>
    <property type="match status" value="1"/>
</dbReference>
<feature type="region of interest" description="Disordered" evidence="8">
    <location>
        <begin position="47"/>
        <end position="71"/>
    </location>
</feature>
<organism evidence="10 11">
    <name type="scientific">Nephila pilipes</name>
    <name type="common">Giant wood spider</name>
    <name type="synonym">Nephila maculata</name>
    <dbReference type="NCBI Taxonomy" id="299642"/>
    <lineage>
        <taxon>Eukaryota</taxon>
        <taxon>Metazoa</taxon>
        <taxon>Ecdysozoa</taxon>
        <taxon>Arthropoda</taxon>
        <taxon>Chelicerata</taxon>
        <taxon>Arachnida</taxon>
        <taxon>Araneae</taxon>
        <taxon>Araneomorphae</taxon>
        <taxon>Entelegynae</taxon>
        <taxon>Araneoidea</taxon>
        <taxon>Nephilidae</taxon>
        <taxon>Nephila</taxon>
    </lineage>
</organism>
<evidence type="ECO:0000313" key="11">
    <source>
        <dbReference type="Proteomes" id="UP000887013"/>
    </source>
</evidence>
<name>A0A8X6NL11_NEPPI</name>
<dbReference type="InterPro" id="IPR052470">
    <property type="entry name" value="ER_Stress-Reg_TF"/>
</dbReference>
<dbReference type="Proteomes" id="UP000887013">
    <property type="component" value="Unassembled WGS sequence"/>
</dbReference>
<feature type="domain" description="BZIP" evidence="9">
    <location>
        <begin position="78"/>
        <end position="120"/>
    </location>
</feature>
<dbReference type="InterPro" id="IPR004827">
    <property type="entry name" value="bZIP"/>
</dbReference>
<keyword evidence="4" id="KW-0804">Transcription</keyword>
<feature type="compositionally biased region" description="Polar residues" evidence="8">
    <location>
        <begin position="47"/>
        <end position="64"/>
    </location>
</feature>
<keyword evidence="11" id="KW-1185">Reference proteome</keyword>
<dbReference type="SMART" id="SM00338">
    <property type="entry name" value="BRLZ"/>
    <property type="match status" value="1"/>
</dbReference>
<comment type="caution">
    <text evidence="10">The sequence shown here is derived from an EMBL/GenBank/DDBJ whole genome shotgun (WGS) entry which is preliminary data.</text>
</comment>
<feature type="region of interest" description="Disordered" evidence="8">
    <location>
        <begin position="355"/>
        <end position="379"/>
    </location>
</feature>
<dbReference type="SUPFAM" id="SSF57959">
    <property type="entry name" value="Leucine zipper domain"/>
    <property type="match status" value="1"/>
</dbReference>
<evidence type="ECO:0000256" key="5">
    <source>
        <dbReference type="ARBA" id="ARBA00023242"/>
    </source>
</evidence>
<evidence type="ECO:0000313" key="10">
    <source>
        <dbReference type="EMBL" id="GFT21114.1"/>
    </source>
</evidence>
<dbReference type="Pfam" id="PF07716">
    <property type="entry name" value="bZIP_2"/>
    <property type="match status" value="1"/>
</dbReference>
<dbReference type="GO" id="GO:0000981">
    <property type="term" value="F:DNA-binding transcription factor activity, RNA polymerase II-specific"/>
    <property type="evidence" value="ECO:0007669"/>
    <property type="project" value="TreeGrafter"/>
</dbReference>
<evidence type="ECO:0000259" key="9">
    <source>
        <dbReference type="PROSITE" id="PS50217"/>
    </source>
</evidence>
<dbReference type="PANTHER" id="PTHR46542:SF1">
    <property type="entry name" value="X-BOX BINDING PROTEIN 1"/>
    <property type="match status" value="1"/>
</dbReference>
<evidence type="ECO:0000256" key="6">
    <source>
        <dbReference type="ARBA" id="ARBA00040165"/>
    </source>
</evidence>